<evidence type="ECO:0000313" key="3">
    <source>
        <dbReference type="EMBL" id="MBE6832997.1"/>
    </source>
</evidence>
<organism evidence="3 4">
    <name type="scientific">Faecalispora sporosphaeroides</name>
    <dbReference type="NCBI Taxonomy" id="1549"/>
    <lineage>
        <taxon>Bacteria</taxon>
        <taxon>Bacillati</taxon>
        <taxon>Bacillota</taxon>
        <taxon>Clostridia</taxon>
        <taxon>Eubacteriales</taxon>
        <taxon>Oscillospiraceae</taxon>
        <taxon>Faecalispora</taxon>
    </lineage>
</organism>
<gene>
    <name evidence="3" type="ORF">E7512_05355</name>
</gene>
<name>A0A928Q4P3_9FIRM</name>
<reference evidence="3" key="1">
    <citation type="submission" date="2019-04" db="EMBL/GenBank/DDBJ databases">
        <title>Evolution of Biomass-Degrading Anaerobic Consortia Revealed by Metagenomics.</title>
        <authorList>
            <person name="Peng X."/>
        </authorList>
    </citation>
    <scope>NUCLEOTIDE SEQUENCE</scope>
    <source>
        <strain evidence="3">SIG551</strain>
    </source>
</reference>
<feature type="domain" description="Deacetylase PdaC" evidence="2">
    <location>
        <begin position="23"/>
        <end position="122"/>
    </location>
</feature>
<dbReference type="InterPro" id="IPR021729">
    <property type="entry name" value="DUF3298"/>
</dbReference>
<dbReference type="InterPro" id="IPR025303">
    <property type="entry name" value="PdaC"/>
</dbReference>
<evidence type="ECO:0000313" key="4">
    <source>
        <dbReference type="Proteomes" id="UP000754750"/>
    </source>
</evidence>
<protein>
    <submittedName>
        <fullName evidence="3">DUF3298 and DUF4163 domain-containing protein</fullName>
    </submittedName>
</protein>
<dbReference type="Pfam" id="PF11738">
    <property type="entry name" value="DUF3298"/>
    <property type="match status" value="1"/>
</dbReference>
<comment type="caution">
    <text evidence="3">The sequence shown here is derived from an EMBL/GenBank/DDBJ whole genome shotgun (WGS) entry which is preliminary data.</text>
</comment>
<dbReference type="RefSeq" id="WP_326840138.1">
    <property type="nucleotide sequence ID" value="NZ_JBKWRC010000001.1"/>
</dbReference>
<dbReference type="Proteomes" id="UP000754750">
    <property type="component" value="Unassembled WGS sequence"/>
</dbReference>
<evidence type="ECO:0000259" key="2">
    <source>
        <dbReference type="Pfam" id="PF13739"/>
    </source>
</evidence>
<sequence length="230" mass="26567">MSSPEECRFLMCSLDKTFSSAGTEVLSVKIEYPKFELPECGRMETVINRCIWGQVESFFHDAATILFRQAACALHNANSSEDQDSFHPYDAVLQYRVTACNSCYVSLYRDAYEYTGGAHGNTIRRSDTWSLKACRAVQACDFFHPKTNFRKALLDEILFQADENMRKCPGIYFDNYRKLITRYFNPNRFYLTDNSVAFYFQLYEIAPYVSGIVTFSIPFDQLECPPVCQQ</sequence>
<accession>A0A928Q4P3</accession>
<dbReference type="Pfam" id="PF13739">
    <property type="entry name" value="PdaC"/>
    <property type="match status" value="1"/>
</dbReference>
<feature type="domain" description="DUF3298" evidence="1">
    <location>
        <begin position="141"/>
        <end position="220"/>
    </location>
</feature>
<dbReference type="Gene3D" id="3.90.640.20">
    <property type="entry name" value="Heat-shock cognate protein, ATPase"/>
    <property type="match status" value="1"/>
</dbReference>
<dbReference type="EMBL" id="SVNY01000002">
    <property type="protein sequence ID" value="MBE6832997.1"/>
    <property type="molecule type" value="Genomic_DNA"/>
</dbReference>
<dbReference type="AlphaFoldDB" id="A0A928Q4P3"/>
<dbReference type="InterPro" id="IPR037126">
    <property type="entry name" value="PdaC/RsiV-like_sf"/>
</dbReference>
<proteinExistence type="predicted"/>
<evidence type="ECO:0000259" key="1">
    <source>
        <dbReference type="Pfam" id="PF11738"/>
    </source>
</evidence>
<dbReference type="Gene3D" id="3.30.565.40">
    <property type="entry name" value="Fervidobacterium nodosum Rt17-B1 like"/>
    <property type="match status" value="1"/>
</dbReference>